<protein>
    <submittedName>
        <fullName evidence="2">Uncharacterized protein</fullName>
    </submittedName>
</protein>
<dbReference type="SUPFAM" id="SSF56784">
    <property type="entry name" value="HAD-like"/>
    <property type="match status" value="1"/>
</dbReference>
<dbReference type="Gene3D" id="3.40.50.1000">
    <property type="entry name" value="HAD superfamily/HAD-like"/>
    <property type="match status" value="1"/>
</dbReference>
<evidence type="ECO:0000313" key="2">
    <source>
        <dbReference type="EMBL" id="JAC77776.1"/>
    </source>
</evidence>
<dbReference type="Gene3D" id="1.10.260.80">
    <property type="match status" value="1"/>
</dbReference>
<gene>
    <name evidence="2" type="ORF">TSPGSL018_16818</name>
    <name evidence="1" type="ORF">TSPGSL018_4190</name>
</gene>
<dbReference type="PANTHER" id="PTHR43885">
    <property type="entry name" value="HALOACID DEHALOGENASE-LIKE HYDROLASE"/>
    <property type="match status" value="1"/>
</dbReference>
<dbReference type="SFLD" id="SFLDG01129">
    <property type="entry name" value="C1.5:_HAD__Beta-PGM__Phosphata"/>
    <property type="match status" value="1"/>
</dbReference>
<organism evidence="2">
    <name type="scientific">Tetraselmis sp. GSL018</name>
    <dbReference type="NCBI Taxonomy" id="582737"/>
    <lineage>
        <taxon>Eukaryota</taxon>
        <taxon>Viridiplantae</taxon>
        <taxon>Chlorophyta</taxon>
        <taxon>core chlorophytes</taxon>
        <taxon>Chlorodendrophyceae</taxon>
        <taxon>Chlorodendrales</taxon>
        <taxon>Chlorodendraceae</taxon>
        <taxon>Tetraselmis</taxon>
    </lineage>
</organism>
<dbReference type="InterPro" id="IPR006439">
    <property type="entry name" value="HAD-SF_hydro_IA"/>
</dbReference>
<dbReference type="Pfam" id="PF00702">
    <property type="entry name" value="Hydrolase"/>
    <property type="match status" value="1"/>
</dbReference>
<dbReference type="InterPro" id="IPR036412">
    <property type="entry name" value="HAD-like_sf"/>
</dbReference>
<accession>A0A061S4R2</accession>
<dbReference type="PANTHER" id="PTHR43885:SF1">
    <property type="entry name" value="SUPERFAMILY HYDROLASE, PUTATIVE (AFU_ORTHOLOGUE AFUA_4G13290)-RELATED"/>
    <property type="match status" value="1"/>
</dbReference>
<name>A0A061S4R2_9CHLO</name>
<proteinExistence type="predicted"/>
<dbReference type="InterPro" id="IPR023214">
    <property type="entry name" value="HAD_sf"/>
</dbReference>
<evidence type="ECO:0000313" key="1">
    <source>
        <dbReference type="EMBL" id="JAC70413.1"/>
    </source>
</evidence>
<dbReference type="EMBL" id="GBEZ01007707">
    <property type="protein sequence ID" value="JAC77776.1"/>
    <property type="molecule type" value="Transcribed_RNA"/>
</dbReference>
<dbReference type="NCBIfam" id="TIGR01549">
    <property type="entry name" value="HAD-SF-IA-v1"/>
    <property type="match status" value="1"/>
</dbReference>
<dbReference type="AlphaFoldDB" id="A0A061S4R2"/>
<sequence>MLKTVLKTSLTRRRIIHGVVFDMDGTLITSAIDFSEMRRRAGLSPSDADILTALQRLDPKAKVAAMRAVHEVELEALTKMVLKEGVVEICQELDNFGIPRALLTRNMKESVDHFHVHQFRLPPFYPALCRETFPEHKPSPEPLRHIAALWGVDAAELAMVGDSPRDDVVAGNRAGAVTVLLRDPDTEWRPLDPEQTPHFTVSGLTEALEVLRRECVLVPPRERKGSAQCSLAGA</sequence>
<reference evidence="2" key="1">
    <citation type="submission" date="2014-05" db="EMBL/GenBank/DDBJ databases">
        <title>The transcriptome of the halophilic microalga Tetraselmis sp. GSL018 isolated from the Great Salt Lake, Utah.</title>
        <authorList>
            <person name="Jinkerson R.E."/>
            <person name="D'Adamo S."/>
            <person name="Posewitz M.C."/>
        </authorList>
    </citation>
    <scope>NUCLEOTIDE SEQUENCE</scope>
    <source>
        <strain evidence="2">GSL018</strain>
    </source>
</reference>
<dbReference type="SFLD" id="SFLDS00003">
    <property type="entry name" value="Haloacid_Dehalogenase"/>
    <property type="match status" value="1"/>
</dbReference>
<dbReference type="EMBL" id="GBEZ01015777">
    <property type="protein sequence ID" value="JAC70413.1"/>
    <property type="molecule type" value="Transcribed_RNA"/>
</dbReference>